<organism evidence="1 2">
    <name type="scientific">Sporanaerobium hydrogeniformans</name>
    <dbReference type="NCBI Taxonomy" id="3072179"/>
    <lineage>
        <taxon>Bacteria</taxon>
        <taxon>Bacillati</taxon>
        <taxon>Bacillota</taxon>
        <taxon>Clostridia</taxon>
        <taxon>Lachnospirales</taxon>
        <taxon>Lachnospiraceae</taxon>
        <taxon>Sporanaerobium</taxon>
    </lineage>
</organism>
<gene>
    <name evidence="1" type="ORF">CS063_08330</name>
</gene>
<comment type="caution">
    <text evidence="1">The sequence shown here is derived from an EMBL/GenBank/DDBJ whole genome shotgun (WGS) entry which is preliminary data.</text>
</comment>
<reference evidence="1" key="1">
    <citation type="submission" date="2017-10" db="EMBL/GenBank/DDBJ databases">
        <title>Genome sequence of cellulolytic Lachnospiraceae bacterium XHS1971 isolated from hotspring sediment.</title>
        <authorList>
            <person name="Vasudevan G."/>
            <person name="Joshi A.J."/>
            <person name="Hivarkar S."/>
            <person name="Lanjekar V.B."/>
            <person name="Dhakephalkar P.K."/>
            <person name="Dagar S."/>
        </authorList>
    </citation>
    <scope>NUCLEOTIDE SEQUENCE</scope>
    <source>
        <strain evidence="1">XHS1971</strain>
    </source>
</reference>
<dbReference type="Proteomes" id="UP000224460">
    <property type="component" value="Unassembled WGS sequence"/>
</dbReference>
<dbReference type="EMBL" id="PEDL01000007">
    <property type="protein sequence ID" value="PHV70765.1"/>
    <property type="molecule type" value="Genomic_DNA"/>
</dbReference>
<accession>A0AC61DDA0</accession>
<proteinExistence type="predicted"/>
<evidence type="ECO:0000313" key="2">
    <source>
        <dbReference type="Proteomes" id="UP000224460"/>
    </source>
</evidence>
<keyword evidence="2" id="KW-1185">Reference proteome</keyword>
<name>A0AC61DDA0_9FIRM</name>
<protein>
    <submittedName>
        <fullName evidence="1">Uncharacterized protein</fullName>
    </submittedName>
</protein>
<evidence type="ECO:0000313" key="1">
    <source>
        <dbReference type="EMBL" id="PHV70765.1"/>
    </source>
</evidence>
<sequence length="238" mass="26934">MGIELCKDLNALHPKVKELALQLLEACKKAGLDILITETYRTMERQDYLYAQGRTRAGNIVTNSPGKNMSSYHQWRLAFDVVNNSKTAPYDPAILAKVGAIGQKLGLEWGGSWQGFKDYPHFQYTFGLSIEDLRTGKRPPTCACNEGDYEIAVDRLVTKGIISTPSAWKNLTQSNPIYVEMLLFNMGKYIDPTITTYQEGVQRLVQKQIISYPDAWLNQKNYPIQNVKRLILLAAQKL</sequence>